<dbReference type="InterPro" id="IPR023210">
    <property type="entry name" value="NADP_OxRdtase_dom"/>
</dbReference>
<sequence>MDYRTLGCSGTVVSDLALGTMTFGAETDRDGAFEQLDTFLAAGGTFVDVADVYAGGVSEEIVGAWLAARPADVTERVVLTTKGRFPSGPGADTDPNGQGLSRRHLTRALDASLRRLGVEALDLYQTHAWDPLTPVEETVATLDSFVRAGKIHQVGLSNVTGWQLQKFVSTAEALGITGPVTVQSQWNLLVRQTEFEIVPAAEENGLGLLPWSPLGGGWLSGKYRRDSTPTGATRLGENPDRGMEAYAGRNAAEQTWQVVDALQTVAEGRGASMAQVAIAWLRAQPQVSSVILGARTTGQLRDTLVAADLDLTVSELTALDTASDPRPADYPYGVPAVQQRSRKIAGGR</sequence>
<name>A0ABV5LV74_9ACTN</name>
<reference evidence="4 5" key="1">
    <citation type="submission" date="2024-09" db="EMBL/GenBank/DDBJ databases">
        <authorList>
            <person name="Sun Q."/>
            <person name="Mori K."/>
        </authorList>
    </citation>
    <scope>NUCLEOTIDE SEQUENCE [LARGE SCALE GENOMIC DNA]</scope>
    <source>
        <strain evidence="4 5">TISTR 1856</strain>
    </source>
</reference>
<dbReference type="PANTHER" id="PTHR43364">
    <property type="entry name" value="NADH-SPECIFIC METHYLGLYOXAL REDUCTASE-RELATED"/>
    <property type="match status" value="1"/>
</dbReference>
<dbReference type="RefSeq" id="WP_380137572.1">
    <property type="nucleotide sequence ID" value="NZ_JBHLUI010000008.1"/>
</dbReference>
<evidence type="ECO:0000313" key="5">
    <source>
        <dbReference type="Proteomes" id="UP001589748"/>
    </source>
</evidence>
<gene>
    <name evidence="4" type="ORF">ACFFVI_13545</name>
</gene>
<evidence type="ECO:0000256" key="1">
    <source>
        <dbReference type="ARBA" id="ARBA00023002"/>
    </source>
</evidence>
<protein>
    <submittedName>
        <fullName evidence="4">Aldo/keto reductase</fullName>
    </submittedName>
</protein>
<keyword evidence="1" id="KW-0560">Oxidoreductase</keyword>
<proteinExistence type="predicted"/>
<dbReference type="PANTHER" id="PTHR43364:SF4">
    <property type="entry name" value="NAD(P)-LINKED OXIDOREDUCTASE SUPERFAMILY PROTEIN"/>
    <property type="match status" value="1"/>
</dbReference>
<organism evidence="4 5">
    <name type="scientific">Kineococcus gynurae</name>
    <dbReference type="NCBI Taxonomy" id="452979"/>
    <lineage>
        <taxon>Bacteria</taxon>
        <taxon>Bacillati</taxon>
        <taxon>Actinomycetota</taxon>
        <taxon>Actinomycetes</taxon>
        <taxon>Kineosporiales</taxon>
        <taxon>Kineosporiaceae</taxon>
        <taxon>Kineococcus</taxon>
    </lineage>
</organism>
<dbReference type="EMBL" id="JBHMDM010000007">
    <property type="protein sequence ID" value="MFB9377991.1"/>
    <property type="molecule type" value="Genomic_DNA"/>
</dbReference>
<feature type="domain" description="NADP-dependent oxidoreductase" evidence="3">
    <location>
        <begin position="16"/>
        <end position="322"/>
    </location>
</feature>
<accession>A0ABV5LV74</accession>
<dbReference type="SUPFAM" id="SSF51430">
    <property type="entry name" value="NAD(P)-linked oxidoreductase"/>
    <property type="match status" value="1"/>
</dbReference>
<keyword evidence="5" id="KW-1185">Reference proteome</keyword>
<feature type="region of interest" description="Disordered" evidence="2">
    <location>
        <begin position="82"/>
        <end position="101"/>
    </location>
</feature>
<comment type="caution">
    <text evidence="4">The sequence shown here is derived from an EMBL/GenBank/DDBJ whole genome shotgun (WGS) entry which is preliminary data.</text>
</comment>
<evidence type="ECO:0000259" key="3">
    <source>
        <dbReference type="Pfam" id="PF00248"/>
    </source>
</evidence>
<evidence type="ECO:0000256" key="2">
    <source>
        <dbReference type="SAM" id="MobiDB-lite"/>
    </source>
</evidence>
<dbReference type="InterPro" id="IPR036812">
    <property type="entry name" value="NAD(P)_OxRdtase_dom_sf"/>
</dbReference>
<dbReference type="Gene3D" id="3.20.20.100">
    <property type="entry name" value="NADP-dependent oxidoreductase domain"/>
    <property type="match status" value="1"/>
</dbReference>
<dbReference type="Pfam" id="PF00248">
    <property type="entry name" value="Aldo_ket_red"/>
    <property type="match status" value="1"/>
</dbReference>
<dbReference type="InterPro" id="IPR050523">
    <property type="entry name" value="AKR_Detox_Biosynth"/>
</dbReference>
<evidence type="ECO:0000313" key="4">
    <source>
        <dbReference type="EMBL" id="MFB9377991.1"/>
    </source>
</evidence>
<dbReference type="Proteomes" id="UP001589748">
    <property type="component" value="Unassembled WGS sequence"/>
</dbReference>